<feature type="transmembrane region" description="Helical" evidence="5">
    <location>
        <begin position="140"/>
        <end position="163"/>
    </location>
</feature>
<feature type="transmembrane region" description="Helical" evidence="5">
    <location>
        <begin position="113"/>
        <end position="133"/>
    </location>
</feature>
<dbReference type="PANTHER" id="PTHR44858">
    <property type="entry name" value="TETRATRICOPEPTIDE REPEAT PROTEIN 6"/>
    <property type="match status" value="1"/>
</dbReference>
<dbReference type="Proteomes" id="UP000176558">
    <property type="component" value="Unassembled WGS sequence"/>
</dbReference>
<feature type="transmembrane region" description="Helical" evidence="5">
    <location>
        <begin position="277"/>
        <end position="297"/>
    </location>
</feature>
<accession>A0A1G2UU36</accession>
<dbReference type="SUPFAM" id="SSF48452">
    <property type="entry name" value="TPR-like"/>
    <property type="match status" value="1"/>
</dbReference>
<evidence type="ECO:0000256" key="4">
    <source>
        <dbReference type="SAM" id="MobiDB-lite"/>
    </source>
</evidence>
<dbReference type="PROSITE" id="PS50005">
    <property type="entry name" value="TPR"/>
    <property type="match status" value="2"/>
</dbReference>
<comment type="caution">
    <text evidence="6">The sequence shown here is derived from an EMBL/GenBank/DDBJ whole genome shotgun (WGS) entry which is preliminary data.</text>
</comment>
<feature type="region of interest" description="Disordered" evidence="4">
    <location>
        <begin position="778"/>
        <end position="798"/>
    </location>
</feature>
<feature type="transmembrane region" description="Helical" evidence="5">
    <location>
        <begin position="49"/>
        <end position="69"/>
    </location>
</feature>
<feature type="transmembrane region" description="Helical" evidence="5">
    <location>
        <begin position="81"/>
        <end position="101"/>
    </location>
</feature>
<dbReference type="EMBL" id="MHWT01000009">
    <property type="protein sequence ID" value="OHB12905.1"/>
    <property type="molecule type" value="Genomic_DNA"/>
</dbReference>
<evidence type="ECO:0000256" key="2">
    <source>
        <dbReference type="ARBA" id="ARBA00022803"/>
    </source>
</evidence>
<feature type="transmembrane region" description="Helical" evidence="5">
    <location>
        <begin position="431"/>
        <end position="453"/>
    </location>
</feature>
<dbReference type="Pfam" id="PF14559">
    <property type="entry name" value="TPR_19"/>
    <property type="match status" value="1"/>
</dbReference>
<dbReference type="PROSITE" id="PS50293">
    <property type="entry name" value="TPR_REGION"/>
    <property type="match status" value="1"/>
</dbReference>
<feature type="compositionally biased region" description="Basic and acidic residues" evidence="4">
    <location>
        <begin position="784"/>
        <end position="798"/>
    </location>
</feature>
<gene>
    <name evidence="6" type="ORF">A3G99_02985</name>
</gene>
<evidence type="ECO:0000256" key="1">
    <source>
        <dbReference type="ARBA" id="ARBA00022737"/>
    </source>
</evidence>
<evidence type="ECO:0000313" key="7">
    <source>
        <dbReference type="Proteomes" id="UP000176558"/>
    </source>
</evidence>
<name>A0A1G2UU36_9BACT</name>
<keyword evidence="5" id="KW-1133">Transmembrane helix</keyword>
<evidence type="ECO:0000313" key="6">
    <source>
        <dbReference type="EMBL" id="OHB12905.1"/>
    </source>
</evidence>
<dbReference type="InterPro" id="IPR011990">
    <property type="entry name" value="TPR-like_helical_dom_sf"/>
</dbReference>
<keyword evidence="5" id="KW-0812">Transmembrane</keyword>
<feature type="repeat" description="TPR" evidence="3">
    <location>
        <begin position="727"/>
        <end position="760"/>
    </location>
</feature>
<reference evidence="6 7" key="1">
    <citation type="journal article" date="2016" name="Nat. Commun.">
        <title>Thousands of microbial genomes shed light on interconnected biogeochemical processes in an aquifer system.</title>
        <authorList>
            <person name="Anantharaman K."/>
            <person name="Brown C.T."/>
            <person name="Hug L.A."/>
            <person name="Sharon I."/>
            <person name="Castelle C.J."/>
            <person name="Probst A.J."/>
            <person name="Thomas B.C."/>
            <person name="Singh A."/>
            <person name="Wilkins M.J."/>
            <person name="Karaoz U."/>
            <person name="Brodie E.L."/>
            <person name="Williams K.H."/>
            <person name="Hubbard S.S."/>
            <person name="Banfield J.F."/>
        </authorList>
    </citation>
    <scope>NUCLEOTIDE SEQUENCE [LARGE SCALE GENOMIC DNA]</scope>
</reference>
<keyword evidence="5" id="KW-0472">Membrane</keyword>
<feature type="transmembrane region" description="Helical" evidence="5">
    <location>
        <begin position="209"/>
        <end position="228"/>
    </location>
</feature>
<dbReference type="SMART" id="SM00028">
    <property type="entry name" value="TPR"/>
    <property type="match status" value="4"/>
</dbReference>
<dbReference type="PANTHER" id="PTHR44858:SF1">
    <property type="entry name" value="UDP-N-ACETYLGLUCOSAMINE--PEPTIDE N-ACETYLGLUCOSAMINYLTRANSFERASE SPINDLY-RELATED"/>
    <property type="match status" value="1"/>
</dbReference>
<feature type="repeat" description="TPR" evidence="3">
    <location>
        <begin position="693"/>
        <end position="726"/>
    </location>
</feature>
<feature type="transmembrane region" description="Helical" evidence="5">
    <location>
        <begin position="465"/>
        <end position="488"/>
    </location>
</feature>
<dbReference type="Gene3D" id="1.25.40.10">
    <property type="entry name" value="Tetratricopeptide repeat domain"/>
    <property type="match status" value="1"/>
</dbReference>
<protein>
    <submittedName>
        <fullName evidence="6">Uncharacterized protein</fullName>
    </submittedName>
</protein>
<feature type="transmembrane region" description="Helical" evidence="5">
    <location>
        <begin position="404"/>
        <end position="425"/>
    </location>
</feature>
<keyword evidence="2 3" id="KW-0802">TPR repeat</keyword>
<proteinExistence type="predicted"/>
<evidence type="ECO:0000256" key="3">
    <source>
        <dbReference type="PROSITE-ProRule" id="PRU00339"/>
    </source>
</evidence>
<keyword evidence="1" id="KW-0677">Repeat</keyword>
<feature type="transmembrane region" description="Helical" evidence="5">
    <location>
        <begin position="183"/>
        <end position="202"/>
    </location>
</feature>
<dbReference type="InterPro" id="IPR019734">
    <property type="entry name" value="TPR_rpt"/>
</dbReference>
<dbReference type="AlphaFoldDB" id="A0A1G2UU36"/>
<feature type="transmembrane region" description="Helical" evidence="5">
    <location>
        <begin position="19"/>
        <end position="37"/>
    </location>
</feature>
<feature type="transmembrane region" description="Helical" evidence="5">
    <location>
        <begin position="368"/>
        <end position="392"/>
    </location>
</feature>
<dbReference type="InterPro" id="IPR050498">
    <property type="entry name" value="Ycf3"/>
</dbReference>
<evidence type="ECO:0000256" key="5">
    <source>
        <dbReference type="SAM" id="Phobius"/>
    </source>
</evidence>
<feature type="transmembrane region" description="Helical" evidence="5">
    <location>
        <begin position="234"/>
        <end position="257"/>
    </location>
</feature>
<organism evidence="6 7">
    <name type="scientific">Candidatus Zambryskibacteria bacterium RIFCSPLOWO2_12_FULL_39_23</name>
    <dbReference type="NCBI Taxonomy" id="1802776"/>
    <lineage>
        <taxon>Bacteria</taxon>
        <taxon>Candidatus Zambryskiibacteriota</taxon>
    </lineage>
</organism>
<sequence length="798" mass="89746">MEENQIITKTSERDLFNKILFRILLITTFLVPIFFLPGTLISTQFSTSLIFSLGVIVSVIIYIVTNLFYGSFDWPVRSKYILGSMAVVPLVYLLAGIANGFSRMSFFGYTFDINTVGFILLSFAYLFLVSILFQEKNRIFYSYFTFLVSFIILSLFIIIRLIFGADFLSFGIFTSLTSTPIGSWNNVGIFFGIGTLLSLFTFEMADVSKFMKILISTALLLSLFFLALVNFNVIWIIIAICSFLFIVYKIFSSAGAVLDLENNSFKNRLSRVRPYPLVVFVVSVVFIFGSTSLGSFISNTFRVSNTEIQPSFSATMEVARNTINEHPLFGSGPNTFTKEWLKWKPNNVANTSLWNVDFANGSGLIPTFLIATGIIGILSWLIFFIFYVYLGVKSIFVRLEDSFIRYLLTSSFFVSLYLWIMIFVFVPSVAIFILTFFFSGLFFASVYLSGLIKVEKRKFSDNPKLGFISSLIFVAFLVAGISLGYGLFKSSKSLWYFQKSSKALNSSGDINASENLMMNAIEVVPNDIYYRSLSEIELLKLNAVVSQDTSKVKVEDIQKQFNDVLTDAITAAKSAQNKDSLNYLNWMALGRVYETISAPELKIDGAYESAQFAYTEALKHNPKNPGIFLFLARLATVRKDWNQARIYAEEATKMKNDYLDAYFLLSQIEVADNNINGAIKSVTSASVIDPTNPAIFFQLGLLEYNIKNFDKAIEALEKAITIAPDYANAKYFLGLSYESIGDRAEAIKQFEDILITNPDSREVIDIISNLKTGKPIFTNTANSKPEKAKSLPVKEAKQ</sequence>